<dbReference type="Proteomes" id="UP000789920">
    <property type="component" value="Unassembled WGS sequence"/>
</dbReference>
<comment type="caution">
    <text evidence="1">The sequence shown here is derived from an EMBL/GenBank/DDBJ whole genome shotgun (WGS) entry which is preliminary data.</text>
</comment>
<organism evidence="1 2">
    <name type="scientific">Racocetra persica</name>
    <dbReference type="NCBI Taxonomy" id="160502"/>
    <lineage>
        <taxon>Eukaryota</taxon>
        <taxon>Fungi</taxon>
        <taxon>Fungi incertae sedis</taxon>
        <taxon>Mucoromycota</taxon>
        <taxon>Glomeromycotina</taxon>
        <taxon>Glomeromycetes</taxon>
        <taxon>Diversisporales</taxon>
        <taxon>Gigasporaceae</taxon>
        <taxon>Racocetra</taxon>
    </lineage>
</organism>
<protein>
    <submittedName>
        <fullName evidence="1">5897_t:CDS:1</fullName>
    </submittedName>
</protein>
<sequence>MSSQEYLNLQQSQNLQPNQKHIEVFIFKKMSSRTRQKLKYAGKLFDIGQKIHMYVHTTLGTYYVLRSIDFSQAVYIVEYLTFLLIANEAEDLLKLKELVFKSAQKLEINIEE</sequence>
<dbReference type="EMBL" id="CAJVQC010040354">
    <property type="protein sequence ID" value="CAG8770667.1"/>
    <property type="molecule type" value="Genomic_DNA"/>
</dbReference>
<proteinExistence type="predicted"/>
<evidence type="ECO:0000313" key="2">
    <source>
        <dbReference type="Proteomes" id="UP000789920"/>
    </source>
</evidence>
<reference evidence="1" key="1">
    <citation type="submission" date="2021-06" db="EMBL/GenBank/DDBJ databases">
        <authorList>
            <person name="Kallberg Y."/>
            <person name="Tangrot J."/>
            <person name="Rosling A."/>
        </authorList>
    </citation>
    <scope>NUCLEOTIDE SEQUENCE</scope>
    <source>
        <strain evidence="1">MA461A</strain>
    </source>
</reference>
<accession>A0ACA9QZF7</accession>
<name>A0ACA9QZF7_9GLOM</name>
<keyword evidence="2" id="KW-1185">Reference proteome</keyword>
<gene>
    <name evidence="1" type="ORF">RPERSI_LOCUS16363</name>
</gene>
<feature type="non-terminal residue" evidence="1">
    <location>
        <position position="112"/>
    </location>
</feature>
<evidence type="ECO:0000313" key="1">
    <source>
        <dbReference type="EMBL" id="CAG8770667.1"/>
    </source>
</evidence>